<keyword evidence="2" id="KW-1185">Reference proteome</keyword>
<comment type="caution">
    <text evidence="1">The sequence shown here is derived from an EMBL/GenBank/DDBJ whole genome shotgun (WGS) entry which is preliminary data.</text>
</comment>
<evidence type="ECO:0000313" key="1">
    <source>
        <dbReference type="EMBL" id="PKY51651.1"/>
    </source>
</evidence>
<dbReference type="Proteomes" id="UP000234323">
    <property type="component" value="Unassembled WGS sequence"/>
</dbReference>
<gene>
    <name evidence="1" type="ORF">RhiirA4_468817</name>
</gene>
<name>A0A2I1GYF0_9GLOM</name>
<accession>A0A2I1GYF0</accession>
<evidence type="ECO:0000313" key="2">
    <source>
        <dbReference type="Proteomes" id="UP000234323"/>
    </source>
</evidence>
<dbReference type="EMBL" id="LLXI01001057">
    <property type="protein sequence ID" value="PKY51651.1"/>
    <property type="molecule type" value="Genomic_DNA"/>
</dbReference>
<proteinExistence type="predicted"/>
<reference evidence="1 2" key="1">
    <citation type="submission" date="2015-10" db="EMBL/GenBank/DDBJ databases">
        <title>Genome analyses suggest a sexual origin of heterokaryosis in a supposedly ancient asexual fungus.</title>
        <authorList>
            <person name="Ropars J."/>
            <person name="Sedzielewska K."/>
            <person name="Noel J."/>
            <person name="Charron P."/>
            <person name="Farinelli L."/>
            <person name="Marton T."/>
            <person name="Kruger M."/>
            <person name="Pelin A."/>
            <person name="Brachmann A."/>
            <person name="Corradi N."/>
        </authorList>
    </citation>
    <scope>NUCLEOTIDE SEQUENCE [LARGE SCALE GENOMIC DNA]</scope>
    <source>
        <strain evidence="1 2">A4</strain>
    </source>
</reference>
<dbReference type="AlphaFoldDB" id="A0A2I1GYF0"/>
<protein>
    <submittedName>
        <fullName evidence="1">Uncharacterized protein</fullName>
    </submittedName>
</protein>
<sequence length="207" mass="23709">MVQINVNGLYSPVRQQHLLNFFLHSSFDALSLNDTRLTSSSAKFIFKTEQSHYNFRSYWTCSSSSCPHNGVGDFNIDEIAHSSYPSRHFKLLRLLISHYFTDYQAHSSPLTGSDCTYFYNNGSSLTPCPDLLDRPFTDHRVLITIFDFNSCFAILVKSRFKQKKEGQSVFTYTSTTDKQWEKFSSKANTGFQLDAAISGPYVDHDFL</sequence>
<organism evidence="1 2">
    <name type="scientific">Rhizophagus irregularis</name>
    <dbReference type="NCBI Taxonomy" id="588596"/>
    <lineage>
        <taxon>Eukaryota</taxon>
        <taxon>Fungi</taxon>
        <taxon>Fungi incertae sedis</taxon>
        <taxon>Mucoromycota</taxon>
        <taxon>Glomeromycotina</taxon>
        <taxon>Glomeromycetes</taxon>
        <taxon>Glomerales</taxon>
        <taxon>Glomeraceae</taxon>
        <taxon>Rhizophagus</taxon>
    </lineage>
</organism>